<protein>
    <submittedName>
        <fullName evidence="1">Nucleoside triphosphate hydrolase</fullName>
    </submittedName>
</protein>
<keyword evidence="2" id="KW-1185">Reference proteome</keyword>
<accession>A0ABP9JTD9</accession>
<reference evidence="2" key="1">
    <citation type="journal article" date="2019" name="Int. J. Syst. Evol. Microbiol.">
        <title>The Global Catalogue of Microorganisms (GCM) 10K type strain sequencing project: providing services to taxonomists for standard genome sequencing and annotation.</title>
        <authorList>
            <consortium name="The Broad Institute Genomics Platform"/>
            <consortium name="The Broad Institute Genome Sequencing Center for Infectious Disease"/>
            <person name="Wu L."/>
            <person name="Ma J."/>
        </authorList>
    </citation>
    <scope>NUCLEOTIDE SEQUENCE [LARGE SCALE GENOMIC DNA]</scope>
    <source>
        <strain evidence="2">JCM 18298</strain>
    </source>
</reference>
<dbReference type="PANTHER" id="PTHR10285">
    <property type="entry name" value="URIDINE KINASE"/>
    <property type="match status" value="1"/>
</dbReference>
<keyword evidence="1" id="KW-0378">Hydrolase</keyword>
<name>A0ABP9JTD9_9NOCA</name>
<dbReference type="Proteomes" id="UP001500603">
    <property type="component" value="Unassembled WGS sequence"/>
</dbReference>
<organism evidence="1 2">
    <name type="scientific">Nocardia callitridis</name>
    <dbReference type="NCBI Taxonomy" id="648753"/>
    <lineage>
        <taxon>Bacteria</taxon>
        <taxon>Bacillati</taxon>
        <taxon>Actinomycetota</taxon>
        <taxon>Actinomycetes</taxon>
        <taxon>Mycobacteriales</taxon>
        <taxon>Nocardiaceae</taxon>
        <taxon>Nocardia</taxon>
    </lineage>
</organism>
<dbReference type="EMBL" id="BAABJM010000001">
    <property type="protein sequence ID" value="GAA5043606.1"/>
    <property type="molecule type" value="Genomic_DNA"/>
</dbReference>
<dbReference type="InterPro" id="IPR027417">
    <property type="entry name" value="P-loop_NTPase"/>
</dbReference>
<gene>
    <name evidence="1" type="ORF">GCM10023318_05400</name>
</gene>
<evidence type="ECO:0000313" key="1">
    <source>
        <dbReference type="EMBL" id="GAA5043606.1"/>
    </source>
</evidence>
<dbReference type="SUPFAM" id="SSF52540">
    <property type="entry name" value="P-loop containing nucleoside triphosphate hydrolases"/>
    <property type="match status" value="1"/>
</dbReference>
<sequence length="230" mass="24881">MGALVARVRASADANHGRFLLGIAGPPGAGKTTLALALRDALNEAETLATGVRRPIAEIAPMDGYHLTNAMLRTKGTLARKGEPDTFDTAAYLDSLLRLRTTSLGNPVPWPTFDRAVDDPIPAGVVFARQRIVITEGNYLLLDDFAGKKWSSVRGLLSQAWYLDAAREAIEERLFHRHVRGGRTPEAALAKVRQSDLRNAQLIAATRHHADLILRGCQGGYQLVGGADAR</sequence>
<dbReference type="GO" id="GO:0016787">
    <property type="term" value="F:hydrolase activity"/>
    <property type="evidence" value="ECO:0007669"/>
    <property type="project" value="UniProtKB-KW"/>
</dbReference>
<evidence type="ECO:0000313" key="2">
    <source>
        <dbReference type="Proteomes" id="UP001500603"/>
    </source>
</evidence>
<proteinExistence type="predicted"/>
<dbReference type="Gene3D" id="3.40.50.300">
    <property type="entry name" value="P-loop containing nucleotide triphosphate hydrolases"/>
    <property type="match status" value="2"/>
</dbReference>
<comment type="caution">
    <text evidence="1">The sequence shown here is derived from an EMBL/GenBank/DDBJ whole genome shotgun (WGS) entry which is preliminary data.</text>
</comment>